<organism evidence="2 3">
    <name type="scientific">Microbacterium istanbulense</name>
    <dbReference type="NCBI Taxonomy" id="3122049"/>
    <lineage>
        <taxon>Bacteria</taxon>
        <taxon>Bacillati</taxon>
        <taxon>Actinomycetota</taxon>
        <taxon>Actinomycetes</taxon>
        <taxon>Micrococcales</taxon>
        <taxon>Microbacteriaceae</taxon>
        <taxon>Microbacterium</taxon>
    </lineage>
</organism>
<sequence>MSALRTRIIALAATAAVVAGSAVTALVAWPASPPPGPAADFETPPDGAPWLPEVVSDAAQYPAAWGSMNEALRAKDRETFLSYAEGDAREQLALWWDNTTKIGWATAYILPATGPDGEEAALLGAGLGFEQRPVRGGGNADAGYRLTHGFGYDITTSGDGEDMRITSIEPQAPMPWDEGEIHVARREHVVLYGMADERDVVEANVDVAEEAARLALATITDVGGETPMVGFVSGITDDAERMHRWEYGDGGAEWEMEVAGYAQPALRPPARSDFLEDDIATGDETSAVLMMLGPLSADQRLETFLHEFAHGLHFAAAPLPSHAQPPTAVFEGFAVYAEVASGVAPREMFGYPEVTDAIAREGIATFSDENLRDEDAWIGYVAAGSYFAFLADTWGDPWQLAIDGIDASEPDLVGIVGDERFSEAAWQAWIATR</sequence>
<dbReference type="RefSeq" id="WP_337321039.1">
    <property type="nucleotide sequence ID" value="NZ_JBBDGN010000012.1"/>
</dbReference>
<evidence type="ECO:0000256" key="1">
    <source>
        <dbReference type="SAM" id="SignalP"/>
    </source>
</evidence>
<reference evidence="2 3" key="1">
    <citation type="submission" date="2024-02" db="EMBL/GenBank/DDBJ databases">
        <authorList>
            <person name="Saticioglu I.B."/>
        </authorList>
    </citation>
    <scope>NUCLEOTIDE SEQUENCE [LARGE SCALE GENOMIC DNA]</scope>
    <source>
        <strain evidence="2 3">Mu-43</strain>
    </source>
</reference>
<dbReference type="Proteomes" id="UP001366085">
    <property type="component" value="Unassembled WGS sequence"/>
</dbReference>
<accession>A0ABU8LNK2</accession>
<name>A0ABU8LNK2_9MICO</name>
<proteinExistence type="predicted"/>
<evidence type="ECO:0000313" key="2">
    <source>
        <dbReference type="EMBL" id="MEJ1092464.1"/>
    </source>
</evidence>
<evidence type="ECO:0000313" key="3">
    <source>
        <dbReference type="Proteomes" id="UP001366085"/>
    </source>
</evidence>
<feature type="signal peptide" evidence="1">
    <location>
        <begin position="1"/>
        <end position="24"/>
    </location>
</feature>
<keyword evidence="3" id="KW-1185">Reference proteome</keyword>
<feature type="chain" id="PRO_5047299665" evidence="1">
    <location>
        <begin position="25"/>
        <end position="433"/>
    </location>
</feature>
<comment type="caution">
    <text evidence="2">The sequence shown here is derived from an EMBL/GenBank/DDBJ whole genome shotgun (WGS) entry which is preliminary data.</text>
</comment>
<keyword evidence="1" id="KW-0732">Signal</keyword>
<gene>
    <name evidence="2" type="ORF">WDU93_12295</name>
</gene>
<dbReference type="EMBL" id="JBBDGN010000012">
    <property type="protein sequence ID" value="MEJ1092464.1"/>
    <property type="molecule type" value="Genomic_DNA"/>
</dbReference>
<protein>
    <submittedName>
        <fullName evidence="2">Uncharacterized protein</fullName>
    </submittedName>
</protein>